<dbReference type="AlphaFoldDB" id="X1HWT9"/>
<reference evidence="1" key="1">
    <citation type="journal article" date="2014" name="Front. Microbiol.">
        <title>High frequency of phylogenetically diverse reductive dehalogenase-homologous genes in deep subseafloor sedimentary metagenomes.</title>
        <authorList>
            <person name="Kawai M."/>
            <person name="Futagami T."/>
            <person name="Toyoda A."/>
            <person name="Takaki Y."/>
            <person name="Nishi S."/>
            <person name="Hori S."/>
            <person name="Arai W."/>
            <person name="Tsubouchi T."/>
            <person name="Morono Y."/>
            <person name="Uchiyama I."/>
            <person name="Ito T."/>
            <person name="Fujiyama A."/>
            <person name="Inagaki F."/>
            <person name="Takami H."/>
        </authorList>
    </citation>
    <scope>NUCLEOTIDE SEQUENCE</scope>
    <source>
        <strain evidence="1">Expedition CK06-06</strain>
    </source>
</reference>
<accession>X1HWT9</accession>
<gene>
    <name evidence="1" type="ORF">S03H2_27499</name>
</gene>
<feature type="non-terminal residue" evidence="1">
    <location>
        <position position="1"/>
    </location>
</feature>
<comment type="caution">
    <text evidence="1">The sequence shown here is derived from an EMBL/GenBank/DDBJ whole genome shotgun (WGS) entry which is preliminary data.</text>
</comment>
<protein>
    <submittedName>
        <fullName evidence="1">Uncharacterized protein</fullName>
    </submittedName>
</protein>
<dbReference type="EMBL" id="BARU01016552">
    <property type="protein sequence ID" value="GAH49773.1"/>
    <property type="molecule type" value="Genomic_DNA"/>
</dbReference>
<name>X1HWT9_9ZZZZ</name>
<proteinExistence type="predicted"/>
<organism evidence="1">
    <name type="scientific">marine sediment metagenome</name>
    <dbReference type="NCBI Taxonomy" id="412755"/>
    <lineage>
        <taxon>unclassified sequences</taxon>
        <taxon>metagenomes</taxon>
        <taxon>ecological metagenomes</taxon>
    </lineage>
</organism>
<sequence length="33" mass="3905">RKVYATIIGYENINFEENEYIAGTNPNPRKMRC</sequence>
<evidence type="ECO:0000313" key="1">
    <source>
        <dbReference type="EMBL" id="GAH49773.1"/>
    </source>
</evidence>